<dbReference type="InterPro" id="IPR002225">
    <property type="entry name" value="3Beta_OHSteriod_DH/Estase"/>
</dbReference>
<feature type="non-terminal residue" evidence="2">
    <location>
        <position position="77"/>
    </location>
</feature>
<evidence type="ECO:0000259" key="1">
    <source>
        <dbReference type="Pfam" id="PF01073"/>
    </source>
</evidence>
<organism evidence="2 3">
    <name type="scientific">Kibdelosporangium lantanae</name>
    <dbReference type="NCBI Taxonomy" id="1497396"/>
    <lineage>
        <taxon>Bacteria</taxon>
        <taxon>Bacillati</taxon>
        <taxon>Actinomycetota</taxon>
        <taxon>Actinomycetes</taxon>
        <taxon>Pseudonocardiales</taxon>
        <taxon>Pseudonocardiaceae</taxon>
        <taxon>Kibdelosporangium</taxon>
    </lineage>
</organism>
<reference evidence="3" key="1">
    <citation type="journal article" date="2019" name="Int. J. Syst. Evol. Microbiol.">
        <title>The Global Catalogue of Microorganisms (GCM) 10K type strain sequencing project: providing services to taxonomists for standard genome sequencing and annotation.</title>
        <authorList>
            <consortium name="The Broad Institute Genomics Platform"/>
            <consortium name="The Broad Institute Genome Sequencing Center for Infectious Disease"/>
            <person name="Wu L."/>
            <person name="Ma J."/>
        </authorList>
    </citation>
    <scope>NUCLEOTIDE SEQUENCE [LARGE SCALE GENOMIC DNA]</scope>
    <source>
        <strain evidence="3">JCM 31486</strain>
    </source>
</reference>
<comment type="caution">
    <text evidence="2">The sequence shown here is derived from an EMBL/GenBank/DDBJ whole genome shotgun (WGS) entry which is preliminary data.</text>
</comment>
<dbReference type="Proteomes" id="UP001597045">
    <property type="component" value="Unassembled WGS sequence"/>
</dbReference>
<dbReference type="Pfam" id="PF01073">
    <property type="entry name" value="3Beta_HSD"/>
    <property type="match status" value="1"/>
</dbReference>
<dbReference type="InterPro" id="IPR036291">
    <property type="entry name" value="NAD(P)-bd_dom_sf"/>
</dbReference>
<sequence length="77" mass="8245">MRVLVTGGGGFIGLRVVRELMAAGHEVRVLDAMIERSHVDPTPPDFPAGVEFVLGDLRDESTVEAALRGVDLVSHHA</sequence>
<evidence type="ECO:0000313" key="2">
    <source>
        <dbReference type="EMBL" id="MFD1048257.1"/>
    </source>
</evidence>
<keyword evidence="3" id="KW-1185">Reference proteome</keyword>
<dbReference type="Gene3D" id="3.40.50.720">
    <property type="entry name" value="NAD(P)-binding Rossmann-like Domain"/>
    <property type="match status" value="1"/>
</dbReference>
<dbReference type="SUPFAM" id="SSF51735">
    <property type="entry name" value="NAD(P)-binding Rossmann-fold domains"/>
    <property type="match status" value="1"/>
</dbReference>
<protein>
    <submittedName>
        <fullName evidence="2">NAD-dependent epimerase/dehydratase family protein</fullName>
    </submittedName>
</protein>
<dbReference type="PANTHER" id="PTHR43000">
    <property type="entry name" value="DTDP-D-GLUCOSE 4,6-DEHYDRATASE-RELATED"/>
    <property type="match status" value="1"/>
</dbReference>
<dbReference type="EMBL" id="JBHTIS010001486">
    <property type="protein sequence ID" value="MFD1048257.1"/>
    <property type="molecule type" value="Genomic_DNA"/>
</dbReference>
<accession>A0ABW3MCI7</accession>
<evidence type="ECO:0000313" key="3">
    <source>
        <dbReference type="Proteomes" id="UP001597045"/>
    </source>
</evidence>
<proteinExistence type="predicted"/>
<gene>
    <name evidence="2" type="ORF">ACFQ1S_23320</name>
</gene>
<name>A0ABW3MCI7_9PSEU</name>
<feature type="domain" description="3-beta hydroxysteroid dehydrogenase/isomerase" evidence="1">
    <location>
        <begin position="4"/>
        <end position="76"/>
    </location>
</feature>